<accession>A0A1L3ZST5</accession>
<feature type="transmembrane region" description="Helical" evidence="6">
    <location>
        <begin position="284"/>
        <end position="308"/>
    </location>
</feature>
<keyword evidence="4 6" id="KW-1133">Transmembrane helix</keyword>
<reference evidence="9" key="1">
    <citation type="submission" date="2016-11" db="EMBL/GenBank/DDBJ databases">
        <title>Complete Genome Sequence of alachlor-degrading Sphingomonas sp. strain JJ-A5.</title>
        <authorList>
            <person name="Lee H."/>
            <person name="Ka J.-O."/>
        </authorList>
    </citation>
    <scope>NUCLEOTIDE SEQUENCE [LARGE SCALE GENOMIC DNA]</scope>
    <source>
        <strain evidence="9">JJ-A5</strain>
    </source>
</reference>
<feature type="transmembrane region" description="Helical" evidence="6">
    <location>
        <begin position="259"/>
        <end position="277"/>
    </location>
</feature>
<dbReference type="GO" id="GO:0005886">
    <property type="term" value="C:plasma membrane"/>
    <property type="evidence" value="ECO:0007669"/>
    <property type="project" value="UniProtKB-SubCell"/>
</dbReference>
<dbReference type="GO" id="GO:0022857">
    <property type="term" value="F:transmembrane transporter activity"/>
    <property type="evidence" value="ECO:0007669"/>
    <property type="project" value="InterPro"/>
</dbReference>
<dbReference type="KEGG" id="sphj:BSL82_04495"/>
<feature type="transmembrane region" description="Helical" evidence="6">
    <location>
        <begin position="378"/>
        <end position="398"/>
    </location>
</feature>
<evidence type="ECO:0000259" key="7">
    <source>
        <dbReference type="PROSITE" id="PS50850"/>
    </source>
</evidence>
<feature type="transmembrane region" description="Helical" evidence="6">
    <location>
        <begin position="347"/>
        <end position="366"/>
    </location>
</feature>
<organism evidence="8 9">
    <name type="scientific">Tardibacter chloracetimidivorans</name>
    <dbReference type="NCBI Taxonomy" id="1921510"/>
    <lineage>
        <taxon>Bacteria</taxon>
        <taxon>Pseudomonadati</taxon>
        <taxon>Pseudomonadota</taxon>
        <taxon>Alphaproteobacteria</taxon>
        <taxon>Sphingomonadales</taxon>
        <taxon>Sphingomonadaceae</taxon>
        <taxon>Tardibacter</taxon>
    </lineage>
</organism>
<keyword evidence="3 6" id="KW-0812">Transmembrane</keyword>
<evidence type="ECO:0000313" key="9">
    <source>
        <dbReference type="Proteomes" id="UP000182063"/>
    </source>
</evidence>
<feature type="transmembrane region" description="Helical" evidence="6">
    <location>
        <begin position="153"/>
        <end position="174"/>
    </location>
</feature>
<evidence type="ECO:0000313" key="8">
    <source>
        <dbReference type="EMBL" id="API58660.1"/>
    </source>
</evidence>
<proteinExistence type="predicted"/>
<evidence type="ECO:0000256" key="6">
    <source>
        <dbReference type="SAM" id="Phobius"/>
    </source>
</evidence>
<feature type="transmembrane region" description="Helical" evidence="6">
    <location>
        <begin position="116"/>
        <end position="141"/>
    </location>
</feature>
<dbReference type="InterPro" id="IPR011701">
    <property type="entry name" value="MFS"/>
</dbReference>
<feature type="transmembrane region" description="Helical" evidence="6">
    <location>
        <begin position="21"/>
        <end position="40"/>
    </location>
</feature>
<dbReference type="InterPro" id="IPR020846">
    <property type="entry name" value="MFS_dom"/>
</dbReference>
<dbReference type="AlphaFoldDB" id="A0A1L3ZST5"/>
<feature type="transmembrane region" description="Helical" evidence="6">
    <location>
        <begin position="314"/>
        <end position="335"/>
    </location>
</feature>
<feature type="transmembrane region" description="Helical" evidence="6">
    <location>
        <begin position="91"/>
        <end position="110"/>
    </location>
</feature>
<keyword evidence="9" id="KW-1185">Reference proteome</keyword>
<dbReference type="Pfam" id="PF07690">
    <property type="entry name" value="MFS_1"/>
    <property type="match status" value="1"/>
</dbReference>
<evidence type="ECO:0000256" key="3">
    <source>
        <dbReference type="ARBA" id="ARBA00022692"/>
    </source>
</evidence>
<evidence type="ECO:0000256" key="2">
    <source>
        <dbReference type="ARBA" id="ARBA00022475"/>
    </source>
</evidence>
<evidence type="ECO:0000256" key="5">
    <source>
        <dbReference type="ARBA" id="ARBA00023136"/>
    </source>
</evidence>
<dbReference type="InterPro" id="IPR050189">
    <property type="entry name" value="MFS_Efflux_Transporters"/>
</dbReference>
<dbReference type="EMBL" id="CP018221">
    <property type="protein sequence ID" value="API58660.1"/>
    <property type="molecule type" value="Genomic_DNA"/>
</dbReference>
<evidence type="ECO:0000256" key="4">
    <source>
        <dbReference type="ARBA" id="ARBA00022989"/>
    </source>
</evidence>
<feature type="transmembrane region" description="Helical" evidence="6">
    <location>
        <begin position="60"/>
        <end position="79"/>
    </location>
</feature>
<name>A0A1L3ZST5_9SPHN</name>
<feature type="transmembrane region" description="Helical" evidence="6">
    <location>
        <begin position="180"/>
        <end position="200"/>
    </location>
</feature>
<protein>
    <recommendedName>
        <fullName evidence="7">Major facilitator superfamily (MFS) profile domain-containing protein</fullName>
    </recommendedName>
</protein>
<dbReference type="STRING" id="1921510.BSL82_04495"/>
<dbReference type="PROSITE" id="PS50850">
    <property type="entry name" value="MFS"/>
    <property type="match status" value="1"/>
</dbReference>
<dbReference type="SUPFAM" id="SSF103473">
    <property type="entry name" value="MFS general substrate transporter"/>
    <property type="match status" value="1"/>
</dbReference>
<feature type="domain" description="Major facilitator superfamily (MFS) profile" evidence="7">
    <location>
        <begin position="22"/>
        <end position="406"/>
    </location>
</feature>
<evidence type="ECO:0000256" key="1">
    <source>
        <dbReference type="ARBA" id="ARBA00004651"/>
    </source>
</evidence>
<dbReference type="Proteomes" id="UP000182063">
    <property type="component" value="Chromosome"/>
</dbReference>
<dbReference type="PANTHER" id="PTHR43124:SF3">
    <property type="entry name" value="CHLORAMPHENICOL EFFLUX PUMP RV0191"/>
    <property type="match status" value="1"/>
</dbReference>
<keyword evidence="2" id="KW-1003">Cell membrane</keyword>
<dbReference type="RefSeq" id="WP_072596220.1">
    <property type="nucleotide sequence ID" value="NZ_CP018221.1"/>
</dbReference>
<dbReference type="Gene3D" id="1.20.1250.20">
    <property type="entry name" value="MFS general substrate transporter like domains"/>
    <property type="match status" value="1"/>
</dbReference>
<dbReference type="OrthoDB" id="7530524at2"/>
<dbReference type="PANTHER" id="PTHR43124">
    <property type="entry name" value="PURINE EFFLUX PUMP PBUE"/>
    <property type="match status" value="1"/>
</dbReference>
<comment type="subcellular location">
    <subcellularLocation>
        <location evidence="1">Cell membrane</location>
        <topology evidence="1">Multi-pass membrane protein</topology>
    </subcellularLocation>
</comment>
<sequence>MLVADYQAEEGHSPLAAPSRPIVISLFAGIVSTAVIYDALPPVLPAISANFGGGTRGDLIAQLAMTLPLLGMALSGLFSGRSIDRFGIKPVLIAALFAFAIFGSVGMFIHTALPLLAARIATGIAAGTMLTCGTTLIAAHYTGLGRLRMAGRLFAVGAICSVTFIQISGIAATISWRAPFLLHLVFALIFATPILLMKLAPSAFGERHTRESGFDVARQIMPAAPAYCYIFLLNFVSYLFSVQLVFLLASIGVHSSTSIANVVMVYAFGALAGNLAVTRIEARLGTVATIAVGCALLSLAAYVCAVSWSLEILIFGPFIGGIGTGLAIPSNMTLIMRSVPLALSARALSIGTSMMYLGGGSAPLVIAPLGEAVGVRGVYYTAVFVIGLAAMPLVALSWRRAQPETT</sequence>
<gene>
    <name evidence="8" type="ORF">BSL82_04495</name>
</gene>
<dbReference type="InterPro" id="IPR036259">
    <property type="entry name" value="MFS_trans_sf"/>
</dbReference>
<keyword evidence="5 6" id="KW-0472">Membrane</keyword>
<feature type="transmembrane region" description="Helical" evidence="6">
    <location>
        <begin position="227"/>
        <end position="253"/>
    </location>
</feature>